<dbReference type="GO" id="GO:0016020">
    <property type="term" value="C:membrane"/>
    <property type="evidence" value="ECO:0007669"/>
    <property type="project" value="UniProtKB-SubCell"/>
</dbReference>
<dbReference type="AlphaFoldDB" id="A0A498LYH3"/>
<evidence type="ECO:0000256" key="8">
    <source>
        <dbReference type="SAM" id="MobiDB-lite"/>
    </source>
</evidence>
<dbReference type="EMBL" id="QBIY01012964">
    <property type="protein sequence ID" value="RXN13588.1"/>
    <property type="molecule type" value="Genomic_DNA"/>
</dbReference>
<dbReference type="InterPro" id="IPR026096">
    <property type="entry name" value="R-trans_p"/>
</dbReference>
<protein>
    <submittedName>
        <fullName evidence="10">Receptor-transporting 3-like protein</fullName>
    </submittedName>
</protein>
<comment type="caution">
    <text evidence="10">The sequence shown here is derived from an EMBL/GenBank/DDBJ whole genome shotgun (WGS) entry which is preliminary data.</text>
</comment>
<dbReference type="Proteomes" id="UP000290572">
    <property type="component" value="Unassembled WGS sequence"/>
</dbReference>
<evidence type="ECO:0000313" key="10">
    <source>
        <dbReference type="EMBL" id="RXN13588.1"/>
    </source>
</evidence>
<dbReference type="GO" id="GO:0051205">
    <property type="term" value="P:protein insertion into membrane"/>
    <property type="evidence" value="ECO:0007669"/>
    <property type="project" value="TreeGrafter"/>
</dbReference>
<feature type="compositionally biased region" description="Polar residues" evidence="8">
    <location>
        <begin position="275"/>
        <end position="294"/>
    </location>
</feature>
<evidence type="ECO:0000256" key="3">
    <source>
        <dbReference type="ARBA" id="ARBA00022723"/>
    </source>
</evidence>
<keyword evidence="10" id="KW-0675">Receptor</keyword>
<dbReference type="GO" id="GO:0031849">
    <property type="term" value="F:olfactory receptor binding"/>
    <property type="evidence" value="ECO:0007669"/>
    <property type="project" value="TreeGrafter"/>
</dbReference>
<sequence>MISLWDSSLQEKASELHDDTWSIEMDGTIEENRPARDWQQYISGSFAQFKCSICKRTWPSKRVLVVFHFHLNTATKQGTIKVRRYKQECRKCNEPRMEDPNFSEDNINVLTERLVDRIRMRCYGENLALLMKSTETINCSEPTTDGLITALKKNIFSKTEIRPVIDLKTPTNINVTFALYGILDVGAQKTNGLGTIMPRSTETNALQTIWPGTTATIRLTTTGPRSTETIRLRTTRPMCTENSGLGTTRLGIKKTNGLGITGPGNTETKGLETTVPGSTETNGFGTSRLGSTETNRLDINGPGSTETNGLETTGLGRTETNGLETTGLGSTEANGLITTRPGSTENNRLRTTGLGSIKN</sequence>
<proteinExistence type="evidence at protein level"/>
<dbReference type="GO" id="GO:0008270">
    <property type="term" value="F:zinc ion binding"/>
    <property type="evidence" value="ECO:0007669"/>
    <property type="project" value="UniProtKB-KW"/>
</dbReference>
<evidence type="ECO:0000256" key="7">
    <source>
        <dbReference type="ARBA" id="ARBA00023136"/>
    </source>
</evidence>
<keyword evidence="2" id="KW-0812">Transmembrane</keyword>
<organism evidence="10 11">
    <name type="scientific">Labeo rohita</name>
    <name type="common">Indian major carp</name>
    <name type="synonym">Cyprinus rohita</name>
    <dbReference type="NCBI Taxonomy" id="84645"/>
    <lineage>
        <taxon>Eukaryota</taxon>
        <taxon>Metazoa</taxon>
        <taxon>Chordata</taxon>
        <taxon>Craniata</taxon>
        <taxon>Vertebrata</taxon>
        <taxon>Euteleostomi</taxon>
        <taxon>Actinopterygii</taxon>
        <taxon>Neopterygii</taxon>
        <taxon>Teleostei</taxon>
        <taxon>Ostariophysi</taxon>
        <taxon>Cypriniformes</taxon>
        <taxon>Cyprinidae</taxon>
        <taxon>Labeoninae</taxon>
        <taxon>Labeonini</taxon>
        <taxon>Labeo</taxon>
    </lineage>
</organism>
<feature type="compositionally biased region" description="Low complexity" evidence="8">
    <location>
        <begin position="303"/>
        <end position="332"/>
    </location>
</feature>
<gene>
    <name evidence="10" type="ORF">ROHU_009589</name>
</gene>
<keyword evidence="3" id="KW-0479">Metal-binding</keyword>
<feature type="compositionally biased region" description="Polar residues" evidence="8">
    <location>
        <begin position="336"/>
        <end position="359"/>
    </location>
</feature>
<dbReference type="SMART" id="SM01328">
    <property type="entry name" value="zf-3CxxC"/>
    <property type="match status" value="1"/>
</dbReference>
<keyword evidence="11" id="KW-1185">Reference proteome</keyword>
<comment type="subcellular location">
    <subcellularLocation>
        <location evidence="1">Membrane</location>
        <topology evidence="1">Single-pass membrane protein</topology>
    </subcellularLocation>
</comment>
<keyword evidence="4" id="KW-0863">Zinc-finger</keyword>
<dbReference type="PANTHER" id="PTHR14402">
    <property type="entry name" value="RECEPTOR TRANSPORTING PROTEIN"/>
    <property type="match status" value="1"/>
</dbReference>
<dbReference type="GO" id="GO:0006612">
    <property type="term" value="P:protein targeting to membrane"/>
    <property type="evidence" value="ECO:0007669"/>
    <property type="project" value="TreeGrafter"/>
</dbReference>
<feature type="region of interest" description="Disordered" evidence="8">
    <location>
        <begin position="238"/>
        <end position="359"/>
    </location>
</feature>
<evidence type="ECO:0000256" key="4">
    <source>
        <dbReference type="ARBA" id="ARBA00022771"/>
    </source>
</evidence>
<dbReference type="Pfam" id="PF13695">
    <property type="entry name" value="Zn_ribbon_3CxxC"/>
    <property type="match status" value="1"/>
</dbReference>
<dbReference type="InterPro" id="IPR027377">
    <property type="entry name" value="ZAR1/RTP1-5-like_Znf-3CxxC"/>
</dbReference>
<dbReference type="STRING" id="84645.A0A498LYH3"/>
<keyword evidence="7" id="KW-0472">Membrane</keyword>
<accession>A0A498LYH3</accession>
<evidence type="ECO:0000313" key="11">
    <source>
        <dbReference type="Proteomes" id="UP000290572"/>
    </source>
</evidence>
<keyword evidence="6" id="KW-1133">Transmembrane helix</keyword>
<evidence type="ECO:0007829" key="12">
    <source>
        <dbReference type="PeptideAtlas" id="A0A498LYH3"/>
    </source>
</evidence>
<evidence type="ECO:0000256" key="2">
    <source>
        <dbReference type="ARBA" id="ARBA00022692"/>
    </source>
</evidence>
<name>A0A498LYH3_LABRO</name>
<dbReference type="PANTHER" id="PTHR14402:SF8">
    <property type="entry name" value="RECEPTOR-TRANSPORTING PROTEIN 4"/>
    <property type="match status" value="1"/>
</dbReference>
<feature type="domain" description="3CxxC-type" evidence="9">
    <location>
        <begin position="44"/>
        <end position="146"/>
    </location>
</feature>
<keyword evidence="5" id="KW-0862">Zinc</keyword>
<evidence type="ECO:0000256" key="1">
    <source>
        <dbReference type="ARBA" id="ARBA00004167"/>
    </source>
</evidence>
<evidence type="ECO:0000256" key="6">
    <source>
        <dbReference type="ARBA" id="ARBA00022989"/>
    </source>
</evidence>
<reference evidence="10 11" key="1">
    <citation type="submission" date="2018-03" db="EMBL/GenBank/DDBJ databases">
        <title>Draft genome sequence of Rohu Carp (Labeo rohita).</title>
        <authorList>
            <person name="Das P."/>
            <person name="Kushwaha B."/>
            <person name="Joshi C.G."/>
            <person name="Kumar D."/>
            <person name="Nagpure N.S."/>
            <person name="Sahoo L."/>
            <person name="Das S.P."/>
            <person name="Bit A."/>
            <person name="Patnaik S."/>
            <person name="Meher P.K."/>
            <person name="Jayasankar P."/>
            <person name="Koringa P.G."/>
            <person name="Patel N.V."/>
            <person name="Hinsu A.T."/>
            <person name="Kumar R."/>
            <person name="Pandey M."/>
            <person name="Agarwal S."/>
            <person name="Srivastava S."/>
            <person name="Singh M."/>
            <person name="Iquebal M.A."/>
            <person name="Jaiswal S."/>
            <person name="Angadi U.B."/>
            <person name="Kumar N."/>
            <person name="Raza M."/>
            <person name="Shah T.M."/>
            <person name="Rai A."/>
            <person name="Jena J.K."/>
        </authorList>
    </citation>
    <scope>NUCLEOTIDE SEQUENCE [LARGE SCALE GENOMIC DNA]</scope>
    <source>
        <strain evidence="10">DASCIFA01</strain>
        <tissue evidence="10">Testis</tissue>
    </source>
</reference>
<evidence type="ECO:0000259" key="9">
    <source>
        <dbReference type="SMART" id="SM01328"/>
    </source>
</evidence>
<keyword evidence="12" id="KW-1267">Proteomics identification</keyword>
<evidence type="ECO:0000256" key="5">
    <source>
        <dbReference type="ARBA" id="ARBA00022833"/>
    </source>
</evidence>